<proteinExistence type="predicted"/>
<reference evidence="1 2" key="1">
    <citation type="journal article" date="2019" name="Commun. Biol.">
        <title>The bagworm genome reveals a unique fibroin gene that provides high tensile strength.</title>
        <authorList>
            <person name="Kono N."/>
            <person name="Nakamura H."/>
            <person name="Ohtoshi R."/>
            <person name="Tomita M."/>
            <person name="Numata K."/>
            <person name="Arakawa K."/>
        </authorList>
    </citation>
    <scope>NUCLEOTIDE SEQUENCE [LARGE SCALE GENOMIC DNA]</scope>
</reference>
<organism evidence="1 2">
    <name type="scientific">Eumeta variegata</name>
    <name type="common">Bagworm moth</name>
    <name type="synonym">Eumeta japonica</name>
    <dbReference type="NCBI Taxonomy" id="151549"/>
    <lineage>
        <taxon>Eukaryota</taxon>
        <taxon>Metazoa</taxon>
        <taxon>Ecdysozoa</taxon>
        <taxon>Arthropoda</taxon>
        <taxon>Hexapoda</taxon>
        <taxon>Insecta</taxon>
        <taxon>Pterygota</taxon>
        <taxon>Neoptera</taxon>
        <taxon>Endopterygota</taxon>
        <taxon>Lepidoptera</taxon>
        <taxon>Glossata</taxon>
        <taxon>Ditrysia</taxon>
        <taxon>Tineoidea</taxon>
        <taxon>Psychidae</taxon>
        <taxon>Oiketicinae</taxon>
        <taxon>Eumeta</taxon>
    </lineage>
</organism>
<evidence type="ECO:0000313" key="2">
    <source>
        <dbReference type="Proteomes" id="UP000299102"/>
    </source>
</evidence>
<keyword evidence="2" id="KW-1185">Reference proteome</keyword>
<accession>A0A4C1XN44</accession>
<dbReference type="EMBL" id="BGZK01000899">
    <property type="protein sequence ID" value="GBP64483.1"/>
    <property type="molecule type" value="Genomic_DNA"/>
</dbReference>
<protein>
    <submittedName>
        <fullName evidence="1">Uncharacterized protein</fullName>
    </submittedName>
</protein>
<evidence type="ECO:0000313" key="1">
    <source>
        <dbReference type="EMBL" id="GBP64483.1"/>
    </source>
</evidence>
<name>A0A4C1XN44_EUMVA</name>
<dbReference type="AlphaFoldDB" id="A0A4C1XN44"/>
<dbReference type="Proteomes" id="UP000299102">
    <property type="component" value="Unassembled WGS sequence"/>
</dbReference>
<gene>
    <name evidence="1" type="ORF">EVAR_49279_1</name>
</gene>
<sequence length="87" mass="10042">MKSSLGRDRPLGDLSCIGVIFRKNSWGPLSGGLERRPCTTDATCEARTEYRRWKIHAVHHFCHIARKPYSRRLKKKSEVRAYAAVEK</sequence>
<comment type="caution">
    <text evidence="1">The sequence shown here is derived from an EMBL/GenBank/DDBJ whole genome shotgun (WGS) entry which is preliminary data.</text>
</comment>